<dbReference type="Proteomes" id="UP000184192">
    <property type="component" value="Unassembled WGS sequence"/>
</dbReference>
<dbReference type="eggNOG" id="ENOG5033RGR">
    <property type="taxonomic scope" value="Bacteria"/>
</dbReference>
<evidence type="ECO:0008006" key="3">
    <source>
        <dbReference type="Google" id="ProtNLM"/>
    </source>
</evidence>
<gene>
    <name evidence="1" type="ORF">SAMN05444350_1445</name>
</gene>
<dbReference type="EMBL" id="FQZN01000044">
    <property type="protein sequence ID" value="SHJ65875.1"/>
    <property type="molecule type" value="Genomic_DNA"/>
</dbReference>
<sequence>MANMYNINGLSYTAQENPEWFTRAMFGGRLVQGGYIRVLTGIKGDELLSMIDLENKILQIDGKDCAWTPNQIIKLSEKTAKVKTYKINLEQCIDELENKRTLYQLSPGAKNESLPPELEEATLYLIAIGLSNEIEEMIVGGDESVDPNQFNGMEKTLLDSTQAAKLVGTALTKANILQTIESLYGAVSEDVLQSEDAGTLYIFGSYGARRILRAALADKNNQVLAEAWTVDDTDKRNPRMYYLGVEFVPVKGIGKNTLICIDGTNAFLLTDLLSDLDEIEMGQFPKPNDNKIWIKGRLRLGFVIPFEDEAVIWSDKITTAQEAGPRNDDLAVVPNSLVFRAAGESKAFNIITKEGVTPEIGGTATGFTVTKGETTAVNGVNITPVTIVAADNTGNRDPKVGEVDVKLPDSDRGATVTLNQRNEDVDTVTQ</sequence>
<evidence type="ECO:0000313" key="1">
    <source>
        <dbReference type="EMBL" id="SHJ65875.1"/>
    </source>
</evidence>
<accession>A0A1M6L3S1</accession>
<protein>
    <recommendedName>
        <fullName evidence="3">Major capsid protein</fullName>
    </recommendedName>
</protein>
<keyword evidence="2" id="KW-1185">Reference proteome</keyword>
<dbReference type="AlphaFoldDB" id="A0A1M6L3S1"/>
<name>A0A1M6L3S1_9BACE</name>
<reference evidence="2" key="1">
    <citation type="submission" date="2016-11" db="EMBL/GenBank/DDBJ databases">
        <authorList>
            <person name="Varghese N."/>
            <person name="Submissions S."/>
        </authorList>
    </citation>
    <scope>NUCLEOTIDE SEQUENCE [LARGE SCALE GENOMIC DNA]</scope>
    <source>
        <strain evidence="2">DSM 26884</strain>
    </source>
</reference>
<evidence type="ECO:0000313" key="2">
    <source>
        <dbReference type="Proteomes" id="UP000184192"/>
    </source>
</evidence>
<organism evidence="1 2">
    <name type="scientific">Bacteroides stercorirosoris</name>
    <dbReference type="NCBI Taxonomy" id="871324"/>
    <lineage>
        <taxon>Bacteria</taxon>
        <taxon>Pseudomonadati</taxon>
        <taxon>Bacteroidota</taxon>
        <taxon>Bacteroidia</taxon>
        <taxon>Bacteroidales</taxon>
        <taxon>Bacteroidaceae</taxon>
        <taxon>Bacteroides</taxon>
    </lineage>
</organism>
<proteinExistence type="predicted"/>